<dbReference type="AlphaFoldDB" id="A0AAW4G9Y8"/>
<organism evidence="3 4">
    <name type="scientific">Gordonia rubripertincta</name>
    <name type="common">Rhodococcus corallinus</name>
    <dbReference type="NCBI Taxonomy" id="36822"/>
    <lineage>
        <taxon>Bacteria</taxon>
        <taxon>Bacillati</taxon>
        <taxon>Actinomycetota</taxon>
        <taxon>Actinomycetes</taxon>
        <taxon>Mycobacteriales</taxon>
        <taxon>Gordoniaceae</taxon>
        <taxon>Gordonia</taxon>
    </lineage>
</organism>
<gene>
    <name evidence="3" type="ORF">JTZ10_19575</name>
</gene>
<dbReference type="KEGG" id="gru:GCWB2_02650"/>
<dbReference type="RefSeq" id="WP_119031075.1">
    <property type="nucleotide sequence ID" value="NZ_CP022580.1"/>
</dbReference>
<dbReference type="Proteomes" id="UP001195196">
    <property type="component" value="Unassembled WGS sequence"/>
</dbReference>
<evidence type="ECO:0000259" key="2">
    <source>
        <dbReference type="Pfam" id="PF08327"/>
    </source>
</evidence>
<dbReference type="InterPro" id="IPR013538">
    <property type="entry name" value="ASHA1/2-like_C"/>
</dbReference>
<dbReference type="Gene3D" id="3.30.530.20">
    <property type="match status" value="1"/>
</dbReference>
<proteinExistence type="inferred from homology"/>
<feature type="domain" description="Activator of Hsp90 ATPase homologue 1/2-like C-terminal" evidence="2">
    <location>
        <begin position="27"/>
        <end position="146"/>
    </location>
</feature>
<reference evidence="3" key="1">
    <citation type="submission" date="2021-02" db="EMBL/GenBank/DDBJ databases">
        <title>Taxonomy, biology and ecology of Rhodococcus bacteria occurring in California pistachio and other woody hosts as revealed by genome sequence analyses.</title>
        <authorList>
            <person name="Riely B."/>
            <person name="Gai Y."/>
        </authorList>
    </citation>
    <scope>NUCLEOTIDE SEQUENCE</scope>
    <source>
        <strain evidence="3">BP-295</strain>
    </source>
</reference>
<evidence type="ECO:0000313" key="4">
    <source>
        <dbReference type="Proteomes" id="UP001195196"/>
    </source>
</evidence>
<comment type="similarity">
    <text evidence="1">Belongs to the AHA1 family.</text>
</comment>
<comment type="caution">
    <text evidence="3">The sequence shown here is derived from an EMBL/GenBank/DDBJ whole genome shotgun (WGS) entry which is preliminary data.</text>
</comment>
<evidence type="ECO:0000313" key="3">
    <source>
        <dbReference type="EMBL" id="MBM7279950.1"/>
    </source>
</evidence>
<dbReference type="EMBL" id="JAFFGU010000013">
    <property type="protein sequence ID" value="MBM7279950.1"/>
    <property type="molecule type" value="Genomic_DNA"/>
</dbReference>
<dbReference type="SUPFAM" id="SSF55961">
    <property type="entry name" value="Bet v1-like"/>
    <property type="match status" value="1"/>
</dbReference>
<accession>A0AAW4G9Y8</accession>
<name>A0AAW4G9Y8_GORRU</name>
<dbReference type="CDD" id="cd08899">
    <property type="entry name" value="SRPBCC_CalC_Aha1-like_6"/>
    <property type="match status" value="1"/>
</dbReference>
<dbReference type="InterPro" id="IPR023393">
    <property type="entry name" value="START-like_dom_sf"/>
</dbReference>
<sequence length="175" mass="19204">MKAEVTATGRREIRDGVAYVVLERTFDAPVAAVWAAITEPARLERWVGIWDGDPTHGYVDFRMTAEGEDAEAERMAILECEPPNRLVVESKSPDPDGGADDVWRLELDLTEADGTTTLTFAQGLSRPEMAENVGPGWEYYLDRLVAAESGSGVDAVDWDAYYPALSAPYVQMFAG</sequence>
<evidence type="ECO:0000256" key="1">
    <source>
        <dbReference type="ARBA" id="ARBA00006817"/>
    </source>
</evidence>
<protein>
    <submittedName>
        <fullName evidence="3">SRPBCC family protein</fullName>
    </submittedName>
</protein>
<dbReference type="Pfam" id="PF08327">
    <property type="entry name" value="AHSA1"/>
    <property type="match status" value="1"/>
</dbReference>